<evidence type="ECO:0000256" key="1">
    <source>
        <dbReference type="ARBA" id="ARBA00010838"/>
    </source>
</evidence>
<dbReference type="STRING" id="768679.TTX_1532"/>
<name>G4RKR3_THETK</name>
<dbReference type="GO" id="GO:0008422">
    <property type="term" value="F:beta-glucosidase activity"/>
    <property type="evidence" value="ECO:0007669"/>
    <property type="project" value="TreeGrafter"/>
</dbReference>
<keyword evidence="6" id="KW-1185">Reference proteome</keyword>
<dbReference type="SUPFAM" id="SSF51445">
    <property type="entry name" value="(Trans)glycosidases"/>
    <property type="match status" value="1"/>
</dbReference>
<dbReference type="PROSITE" id="PS51257">
    <property type="entry name" value="PROKAR_LIPOPROTEIN"/>
    <property type="match status" value="1"/>
</dbReference>
<comment type="similarity">
    <text evidence="1 4">Belongs to the glycosyl hydrolase 1 family.</text>
</comment>
<dbReference type="GO" id="GO:0005975">
    <property type="term" value="P:carbohydrate metabolic process"/>
    <property type="evidence" value="ECO:0007669"/>
    <property type="project" value="InterPro"/>
</dbReference>
<evidence type="ECO:0000313" key="6">
    <source>
        <dbReference type="Proteomes" id="UP000002654"/>
    </source>
</evidence>
<dbReference type="InterPro" id="IPR017853">
    <property type="entry name" value="GH"/>
</dbReference>
<dbReference type="GO" id="GO:0004565">
    <property type="term" value="F:beta-galactosidase activity"/>
    <property type="evidence" value="ECO:0007669"/>
    <property type="project" value="UniProtKB-EC"/>
</dbReference>
<evidence type="ECO:0000256" key="2">
    <source>
        <dbReference type="ARBA" id="ARBA00022801"/>
    </source>
</evidence>
<dbReference type="InterPro" id="IPR001360">
    <property type="entry name" value="Glyco_hydro_1"/>
</dbReference>
<dbReference type="OrthoDB" id="84443at2157"/>
<dbReference type="PATRIC" id="fig|768679.9.peg.1550"/>
<dbReference type="Gene3D" id="3.20.20.80">
    <property type="entry name" value="Glycosidases"/>
    <property type="match status" value="1"/>
</dbReference>
<dbReference type="AlphaFoldDB" id="G4RKR3"/>
<gene>
    <name evidence="5" type="primary">lacS</name>
    <name evidence="5" type="ordered locus">TTX_1532</name>
</gene>
<dbReference type="HOGENOM" id="CLU_777595_0_0_2"/>
<dbReference type="Proteomes" id="UP000002654">
    <property type="component" value="Chromosome"/>
</dbReference>
<dbReference type="eggNOG" id="arCOG05412">
    <property type="taxonomic scope" value="Archaea"/>
</dbReference>
<dbReference type="EMBL" id="FN869859">
    <property type="protein sequence ID" value="CCC82158.1"/>
    <property type="molecule type" value="Genomic_DNA"/>
</dbReference>
<dbReference type="GeneID" id="11262410"/>
<dbReference type="RefSeq" id="WP_014127412.1">
    <property type="nucleotide sequence ID" value="NC_016070.1"/>
</dbReference>
<dbReference type="PANTHER" id="PTHR10353:SF36">
    <property type="entry name" value="LP05116P"/>
    <property type="match status" value="1"/>
</dbReference>
<accession>G4RKR3</accession>
<keyword evidence="3 5" id="KW-0326">Glycosidase</keyword>
<organism evidence="5 6">
    <name type="scientific">Thermoproteus tenax (strain ATCC 35583 / DSM 2078 / JCM 9277 / NBRC 100435 / Kra 1)</name>
    <dbReference type="NCBI Taxonomy" id="768679"/>
    <lineage>
        <taxon>Archaea</taxon>
        <taxon>Thermoproteota</taxon>
        <taxon>Thermoprotei</taxon>
        <taxon>Thermoproteales</taxon>
        <taxon>Thermoproteaceae</taxon>
        <taxon>Thermoproteus</taxon>
    </lineage>
</organism>
<dbReference type="KEGG" id="ttn:TTX_1532"/>
<dbReference type="Pfam" id="PF00232">
    <property type="entry name" value="Glyco_hydro_1"/>
    <property type="match status" value="1"/>
</dbReference>
<keyword evidence="2 5" id="KW-0378">Hydrolase</keyword>
<evidence type="ECO:0000313" key="5">
    <source>
        <dbReference type="EMBL" id="CCC82158.1"/>
    </source>
</evidence>
<evidence type="ECO:0000256" key="4">
    <source>
        <dbReference type="RuleBase" id="RU003690"/>
    </source>
</evidence>
<dbReference type="PANTHER" id="PTHR10353">
    <property type="entry name" value="GLYCOSYL HYDROLASE"/>
    <property type="match status" value="1"/>
</dbReference>
<protein>
    <submittedName>
        <fullName evidence="5">Beta-galactosidase</fullName>
        <ecNumber evidence="5">3.2.1.23</ecNumber>
    </submittedName>
</protein>
<dbReference type="PaxDb" id="768679-TTX_1532"/>
<sequence length="355" mass="41742">MKIGAAISPYQHFGICGCDLPDEEGARHLQFYEEDIRAAKGLGLDVFRTGIEWALIEPQRGFIDKRWADFFARYLNYVKETGLEIWLTAHHFTNPKWIWKIGAWESKEILAHFKNYIEFILINYNRNIDYLIIFNEPEIYVYLAYLRGILPPYGYLAYKHAKRAFDNIREAILEARDIARSYGVRATFTHPYNKYIARNLRHKPVAWILTRLSPTTLDIAREMDIVAVNYYVATEVSFGDFENVLRPELLLDLRKYKIAVTEYGIATRNEAIREAYLCHMSTVFKELAPEAAIWWSLLHGYEWGLGYRPFFALLDERRRPTRLALNMRRILESPPRECGDVPSRMGLEWRISLNE</sequence>
<proteinExistence type="inferred from homology"/>
<reference evidence="5 6" key="1">
    <citation type="journal article" date="2011" name="PLoS ONE">
        <title>The complete genome sequence of Thermoproteus tenax: a physiologically versatile member of the Crenarchaeota.</title>
        <authorList>
            <person name="Siebers B."/>
            <person name="Zaparty M."/>
            <person name="Raddatz G."/>
            <person name="Tjaden B."/>
            <person name="Albers S.V."/>
            <person name="Bell S.D."/>
            <person name="Blombach F."/>
            <person name="Kletzin A."/>
            <person name="Kyrpides N."/>
            <person name="Lanz C."/>
            <person name="Plagens A."/>
            <person name="Rampp M."/>
            <person name="Rosinus A."/>
            <person name="von Jan M."/>
            <person name="Makarova K.S."/>
            <person name="Klenk H.P."/>
            <person name="Schuster S.C."/>
            <person name="Hensel R."/>
        </authorList>
    </citation>
    <scope>NUCLEOTIDE SEQUENCE [LARGE SCALE GENOMIC DNA]</scope>
    <source>
        <strain evidence="6">ATCC 35583 / DSM 2078 / JCM 9277 / NBRC 100435 / Kra 1</strain>
    </source>
</reference>
<evidence type="ECO:0000256" key="3">
    <source>
        <dbReference type="ARBA" id="ARBA00023295"/>
    </source>
</evidence>
<dbReference type="EC" id="3.2.1.23" evidence="5"/>